<dbReference type="GeneID" id="94836950"/>
<keyword evidence="3" id="KW-0547">Nucleotide-binding</keyword>
<dbReference type="EMBL" id="MLAK01000644">
    <property type="protein sequence ID" value="OHT09241.1"/>
    <property type="molecule type" value="Genomic_DNA"/>
</dbReference>
<evidence type="ECO:0000259" key="7">
    <source>
        <dbReference type="PROSITE" id="PS50011"/>
    </source>
</evidence>
<dbReference type="InterPro" id="IPR000719">
    <property type="entry name" value="Prot_kinase_dom"/>
</dbReference>
<evidence type="ECO:0000256" key="6">
    <source>
        <dbReference type="SAM" id="MobiDB-lite"/>
    </source>
</evidence>
<dbReference type="Pfam" id="PF00069">
    <property type="entry name" value="Pkinase"/>
    <property type="match status" value="1"/>
</dbReference>
<dbReference type="GO" id="GO:0005524">
    <property type="term" value="F:ATP binding"/>
    <property type="evidence" value="ECO:0007669"/>
    <property type="project" value="UniProtKB-KW"/>
</dbReference>
<dbReference type="VEuPathDB" id="TrichDB:TRFO_21878"/>
<dbReference type="SMART" id="SM00220">
    <property type="entry name" value="S_TKc"/>
    <property type="match status" value="1"/>
</dbReference>
<evidence type="ECO:0000256" key="5">
    <source>
        <dbReference type="ARBA" id="ARBA00022840"/>
    </source>
</evidence>
<feature type="compositionally biased region" description="Low complexity" evidence="6">
    <location>
        <begin position="190"/>
        <end position="199"/>
    </location>
</feature>
<keyword evidence="1" id="KW-0723">Serine/threonine-protein kinase</keyword>
<sequence>MVNQDDEIKIIDFGLSHTLTSDMPNLMTQCGTPGYAAPEMIIGQPYTKSADIWSLGITLYAMVVGELPFVGDTKEIFDNIVYDDPEYPRYLSKPLVDLLKRLLNKSPNARITVNKIKQYEWFDSEEYETLVNKVQAYNDDTAIDESILSKMRELGLNSELCRQNLADGDATALTSVYYQLRESKRKSFVENPIPSSENSNSDKEEHKVVKKHTSLTMFGRGPRPDASRK</sequence>
<evidence type="ECO:0000256" key="4">
    <source>
        <dbReference type="ARBA" id="ARBA00022777"/>
    </source>
</evidence>
<dbReference type="OrthoDB" id="68483at2759"/>
<dbReference type="GO" id="GO:0004674">
    <property type="term" value="F:protein serine/threonine kinase activity"/>
    <property type="evidence" value="ECO:0007669"/>
    <property type="project" value="UniProtKB-KW"/>
</dbReference>
<dbReference type="RefSeq" id="XP_068362377.1">
    <property type="nucleotide sequence ID" value="XM_068502246.1"/>
</dbReference>
<feature type="region of interest" description="Disordered" evidence="6">
    <location>
        <begin position="188"/>
        <end position="229"/>
    </location>
</feature>
<keyword evidence="2" id="KW-0808">Transferase</keyword>
<proteinExistence type="predicted"/>
<protein>
    <submittedName>
        <fullName evidence="8">Carbon catabolite derepressing protein kinase</fullName>
    </submittedName>
</protein>
<reference evidence="8" key="1">
    <citation type="submission" date="2016-10" db="EMBL/GenBank/DDBJ databases">
        <authorList>
            <person name="Benchimol M."/>
            <person name="Almeida L.G."/>
            <person name="Vasconcelos A.T."/>
            <person name="Perreira-Neves A."/>
            <person name="Rosa I.A."/>
            <person name="Tasca T."/>
            <person name="Bogo M.R."/>
            <person name="de Souza W."/>
        </authorList>
    </citation>
    <scope>NUCLEOTIDE SEQUENCE [LARGE SCALE GENOMIC DNA]</scope>
    <source>
        <strain evidence="8">K</strain>
    </source>
</reference>
<accession>A0A1J4KCU2</accession>
<evidence type="ECO:0000256" key="2">
    <source>
        <dbReference type="ARBA" id="ARBA00022679"/>
    </source>
</evidence>
<evidence type="ECO:0000256" key="1">
    <source>
        <dbReference type="ARBA" id="ARBA00022527"/>
    </source>
</evidence>
<dbReference type="PROSITE" id="PS50011">
    <property type="entry name" value="PROTEIN_KINASE_DOM"/>
    <property type="match status" value="1"/>
</dbReference>
<keyword evidence="9" id="KW-1185">Reference proteome</keyword>
<keyword evidence="5" id="KW-0067">ATP-binding</keyword>
<dbReference type="Gene3D" id="1.10.510.10">
    <property type="entry name" value="Transferase(Phosphotransferase) domain 1"/>
    <property type="match status" value="1"/>
</dbReference>
<dbReference type="SUPFAM" id="SSF56112">
    <property type="entry name" value="Protein kinase-like (PK-like)"/>
    <property type="match status" value="1"/>
</dbReference>
<name>A0A1J4KCU2_9EUKA</name>
<evidence type="ECO:0000313" key="8">
    <source>
        <dbReference type="EMBL" id="OHT09241.1"/>
    </source>
</evidence>
<evidence type="ECO:0000256" key="3">
    <source>
        <dbReference type="ARBA" id="ARBA00022741"/>
    </source>
</evidence>
<keyword evidence="4 8" id="KW-0418">Kinase</keyword>
<feature type="domain" description="Protein kinase" evidence="7">
    <location>
        <begin position="1"/>
        <end position="122"/>
    </location>
</feature>
<dbReference type="Proteomes" id="UP000179807">
    <property type="component" value="Unassembled WGS sequence"/>
</dbReference>
<dbReference type="InterPro" id="IPR011009">
    <property type="entry name" value="Kinase-like_dom_sf"/>
</dbReference>
<dbReference type="AlphaFoldDB" id="A0A1J4KCU2"/>
<comment type="caution">
    <text evidence="8">The sequence shown here is derived from an EMBL/GenBank/DDBJ whole genome shotgun (WGS) entry which is preliminary data.</text>
</comment>
<organism evidence="8 9">
    <name type="scientific">Tritrichomonas foetus</name>
    <dbReference type="NCBI Taxonomy" id="1144522"/>
    <lineage>
        <taxon>Eukaryota</taxon>
        <taxon>Metamonada</taxon>
        <taxon>Parabasalia</taxon>
        <taxon>Tritrichomonadida</taxon>
        <taxon>Tritrichomonadidae</taxon>
        <taxon>Tritrichomonas</taxon>
    </lineage>
</organism>
<dbReference type="PANTHER" id="PTHR24351">
    <property type="entry name" value="RIBOSOMAL PROTEIN S6 KINASE"/>
    <property type="match status" value="1"/>
</dbReference>
<evidence type="ECO:0000313" key="9">
    <source>
        <dbReference type="Proteomes" id="UP000179807"/>
    </source>
</evidence>
<gene>
    <name evidence="8" type="ORF">TRFO_21878</name>
</gene>